<proteinExistence type="predicted"/>
<dbReference type="RefSeq" id="WP_039381851.1">
    <property type="nucleotide sequence ID" value="NZ_CP083448.1"/>
</dbReference>
<feature type="signal peptide" evidence="1">
    <location>
        <begin position="1"/>
        <end position="23"/>
    </location>
</feature>
<dbReference type="PROSITE" id="PS51257">
    <property type="entry name" value="PROKAR_LIPOPROTEIN"/>
    <property type="match status" value="1"/>
</dbReference>
<dbReference type="Pfam" id="PF07356">
    <property type="entry name" value="DUF1481"/>
    <property type="match status" value="1"/>
</dbReference>
<organism evidence="2 3">
    <name type="scientific">Pantoea eucrina</name>
    <dbReference type="NCBI Taxonomy" id="472693"/>
    <lineage>
        <taxon>Bacteria</taxon>
        <taxon>Pseudomonadati</taxon>
        <taxon>Pseudomonadota</taxon>
        <taxon>Gammaproteobacteria</taxon>
        <taxon>Enterobacterales</taxon>
        <taxon>Erwiniaceae</taxon>
        <taxon>Pantoea</taxon>
    </lineage>
</organism>
<feature type="chain" id="PRO_5046698994" evidence="1">
    <location>
        <begin position="24"/>
        <end position="222"/>
    </location>
</feature>
<keyword evidence="1" id="KW-0732">Signal</keyword>
<protein>
    <submittedName>
        <fullName evidence="2">DUF1481 domain-containing protein</fullName>
    </submittedName>
</protein>
<dbReference type="GeneID" id="84689923"/>
<evidence type="ECO:0000256" key="1">
    <source>
        <dbReference type="SAM" id="SignalP"/>
    </source>
</evidence>
<dbReference type="EMBL" id="JAFCXS010000023">
    <property type="protein sequence ID" value="MBM0749415.1"/>
    <property type="molecule type" value="Genomic_DNA"/>
</dbReference>
<evidence type="ECO:0000313" key="2">
    <source>
        <dbReference type="EMBL" id="MBM0749415.1"/>
    </source>
</evidence>
<comment type="caution">
    <text evidence="2">The sequence shown here is derived from an EMBL/GenBank/DDBJ whole genome shotgun (WGS) entry which is preliminary data.</text>
</comment>
<reference evidence="2 3" key="1">
    <citation type="submission" date="2021-01" db="EMBL/GenBank/DDBJ databases">
        <title>Complete genome sequence of Pantoea eucrina OB49, a heavy metal tolerant bacterium with PGPR potential isolated from wheat in Algeria.</title>
        <authorList>
            <person name="Lekired A."/>
            <person name="Ouzari I.H."/>
        </authorList>
    </citation>
    <scope>NUCLEOTIDE SEQUENCE [LARGE SCALE GENOMIC DNA]</scope>
    <source>
        <strain evidence="2 3">OB49</strain>
    </source>
</reference>
<accession>A0ABS1ZAI5</accession>
<dbReference type="InterPro" id="IPR010858">
    <property type="entry name" value="DUF1481"/>
</dbReference>
<keyword evidence="3" id="KW-1185">Reference proteome</keyword>
<name>A0ABS1ZAI5_9GAMM</name>
<evidence type="ECO:0000313" key="3">
    <source>
        <dbReference type="Proteomes" id="UP000809137"/>
    </source>
</evidence>
<sequence length="222" mass="25121">MSNTLFRRIRILLCAVLLSGCSATPDLPAFTASGYLADRGAVRIWRKNSDHDLIHLRTVYNPFSTPVRETTDYIWQHETLLSVERHLTGEQPDDVTLRFDHQGNLNFMQRQLAGRREALSDDAVALYRFDAQRMLAQSNALLSGRVLLQQGHWLGGNRVRDCAGNLQNVAFDSETLRRLTQQQQGSQPLMVSWLEAPEGIQILRVTAEDECSWQPTESDLSG</sequence>
<dbReference type="Proteomes" id="UP000809137">
    <property type="component" value="Unassembled WGS sequence"/>
</dbReference>
<gene>
    <name evidence="2" type="ORF">JJB79_18690</name>
</gene>